<dbReference type="InterPro" id="IPR041664">
    <property type="entry name" value="AAA_16"/>
</dbReference>
<dbReference type="GO" id="GO:0009190">
    <property type="term" value="P:cyclic nucleotide biosynthetic process"/>
    <property type="evidence" value="ECO:0007669"/>
    <property type="project" value="InterPro"/>
</dbReference>
<dbReference type="Gene3D" id="3.30.70.1230">
    <property type="entry name" value="Nucleotide cyclase"/>
    <property type="match status" value="1"/>
</dbReference>
<reference evidence="4" key="1">
    <citation type="submission" date="2018-06" db="EMBL/GenBank/DDBJ databases">
        <authorList>
            <person name="Zhirakovskaya E."/>
        </authorList>
    </citation>
    <scope>NUCLEOTIDE SEQUENCE</scope>
</reference>
<gene>
    <name evidence="4" type="ORF">MNBD_GAMMA23-1439</name>
</gene>
<dbReference type="SUPFAM" id="SSF52540">
    <property type="entry name" value="P-loop containing nucleoside triphosphate hydrolases"/>
    <property type="match status" value="1"/>
</dbReference>
<dbReference type="CDD" id="cd07302">
    <property type="entry name" value="CHD"/>
    <property type="match status" value="1"/>
</dbReference>
<feature type="domain" description="Guanylate cyclase" evidence="3">
    <location>
        <begin position="58"/>
        <end position="190"/>
    </location>
</feature>
<evidence type="ECO:0000259" key="3">
    <source>
        <dbReference type="PROSITE" id="PS50125"/>
    </source>
</evidence>
<dbReference type="EMBL" id="UOFT01000008">
    <property type="protein sequence ID" value="VAW91250.1"/>
    <property type="molecule type" value="Genomic_DNA"/>
</dbReference>
<dbReference type="Gene3D" id="1.25.40.10">
    <property type="entry name" value="Tetratricopeptide repeat domain"/>
    <property type="match status" value="1"/>
</dbReference>
<dbReference type="GO" id="GO:0005524">
    <property type="term" value="F:ATP binding"/>
    <property type="evidence" value="ECO:0007669"/>
    <property type="project" value="UniProtKB-KW"/>
</dbReference>
<evidence type="ECO:0000313" key="4">
    <source>
        <dbReference type="EMBL" id="VAW91250.1"/>
    </source>
</evidence>
<dbReference type="InterPro" id="IPR027417">
    <property type="entry name" value="P-loop_NTPase"/>
</dbReference>
<dbReference type="SUPFAM" id="SSF55073">
    <property type="entry name" value="Nucleotide cyclase"/>
    <property type="match status" value="1"/>
</dbReference>
<dbReference type="GO" id="GO:0005737">
    <property type="term" value="C:cytoplasm"/>
    <property type="evidence" value="ECO:0007669"/>
    <property type="project" value="TreeGrafter"/>
</dbReference>
<evidence type="ECO:0000256" key="2">
    <source>
        <dbReference type="ARBA" id="ARBA00022840"/>
    </source>
</evidence>
<dbReference type="GO" id="GO:0004016">
    <property type="term" value="F:adenylate cyclase activity"/>
    <property type="evidence" value="ECO:0007669"/>
    <property type="project" value="TreeGrafter"/>
</dbReference>
<dbReference type="Gene3D" id="3.40.50.300">
    <property type="entry name" value="P-loop containing nucleotide triphosphate hydrolases"/>
    <property type="match status" value="1"/>
</dbReference>
<dbReference type="InterPro" id="IPR011990">
    <property type="entry name" value="TPR-like_helical_dom_sf"/>
</dbReference>
<organism evidence="4">
    <name type="scientific">hydrothermal vent metagenome</name>
    <dbReference type="NCBI Taxonomy" id="652676"/>
    <lineage>
        <taxon>unclassified sequences</taxon>
        <taxon>metagenomes</taxon>
        <taxon>ecological metagenomes</taxon>
    </lineage>
</organism>
<proteinExistence type="predicted"/>
<dbReference type="GO" id="GO:0035556">
    <property type="term" value="P:intracellular signal transduction"/>
    <property type="evidence" value="ECO:0007669"/>
    <property type="project" value="InterPro"/>
</dbReference>
<dbReference type="AlphaFoldDB" id="A0A3B0ZPW5"/>
<keyword evidence="2" id="KW-0067">ATP-binding</keyword>
<name>A0A3B0ZPW5_9ZZZZ</name>
<dbReference type="PANTHER" id="PTHR16305:SF28">
    <property type="entry name" value="GUANYLATE CYCLASE DOMAIN-CONTAINING PROTEIN"/>
    <property type="match status" value="1"/>
</dbReference>
<dbReference type="Pfam" id="PF00211">
    <property type="entry name" value="Guanylate_cyc"/>
    <property type="match status" value="1"/>
</dbReference>
<evidence type="ECO:0000256" key="1">
    <source>
        <dbReference type="ARBA" id="ARBA00022741"/>
    </source>
</evidence>
<dbReference type="Pfam" id="PF13181">
    <property type="entry name" value="TPR_8"/>
    <property type="match status" value="1"/>
</dbReference>
<keyword evidence="1" id="KW-0547">Nucleotide-binding</keyword>
<dbReference type="Pfam" id="PF13191">
    <property type="entry name" value="AAA_16"/>
    <property type="match status" value="1"/>
</dbReference>
<sequence length="1065" mass="118746">MKLTCPSCGTESLSGFKFCGECGAKFDVRFSSSDSIPVPANASIDTLDGNIAERRQLTVMFCDLVDSTQLSDYLDPEDLREIIHHYQKACGEIVHRYDGHIAQFLGDGLLVYFGFPHAHEDDARRAAVSALEMINAIKALNRAFTLPKNHTLAVRIGINTGLVVTSELGSGVKKEHLALGKTPNVAARLQSLAGANQILISDASYQLIKDDFNFHPKGKLQIKGIAEAVTAYQVIESIDNKHNIIEASGKTSSKIIGREHELKKLLSLWDKTVEGQGCIAVVNGDAGIGKSRLLKACRDELNSDEYQLVVARCHAYGETSTFSPVVNVLQRVIGLTASLSVDEKRNKLRSFLEREKFDIEEDFPLFATFLGLPLSARDKAIIISPQKRKTRMIELVAELLVRSSQQLPMLLIFEDLHWVDPSTLELLNNLIDVVPQHNIFAVFTCRPNFDIPWRESDSLNILHVDNLEQIDIESMLLSLTNNKALPPEIIEHIVNKTDGIPLFVEELTKMLLESDLLRFVGNKFVLNDAVSENLILEQSIPATLQDSLTARLDSMGAAKEVAQLGAALGREFSYRLLRSVISKGQDELDAALQDLVDAELLYRRGLPPNADFIFKHALIQDAAASSLLKSHKQKLHQRIASVLIDEYTTITENRPEQIAHHFTAAANYETALDWWIKAGSHALEQSASVEAIEHAKQGLNLLQHVSDSERNRRRELYLQMTLGPVLTATKGYAAPEVENAYKRAHELCKTVGVGEDLFPVLWGFYAFSVVRSEFLEALDAATQMLDIADKLQDESMQIESHQALGLINYFMGQPQLAMRHIEKVLELDSKSRDRSFTYKSGQDAGVCNLAFAALNSWLLGNAEQAEHYSKQAIQLARELDHPFSLAYALNFSAWLSYMQGKPEKTKIYAQEEIDLSEEHAFFWIHKGKLLLGWALAQADDMEEIKRGHSLIKDGFHAYKEPGARLGQTLQIAIDTSICLREGNTEEGLEIVANGLQAVDETGEVFWHAELLRLKAELLSKDDPEQSLNYYQQAISIAEQQAALGLVQRVTDSMDAFTAQQRVVNK</sequence>
<dbReference type="SUPFAM" id="SSF48452">
    <property type="entry name" value="TPR-like"/>
    <property type="match status" value="1"/>
</dbReference>
<accession>A0A3B0ZPW5</accession>
<dbReference type="SMART" id="SM00044">
    <property type="entry name" value="CYCc"/>
    <property type="match status" value="1"/>
</dbReference>
<dbReference type="InterPro" id="IPR029787">
    <property type="entry name" value="Nucleotide_cyclase"/>
</dbReference>
<dbReference type="InterPro" id="IPR001054">
    <property type="entry name" value="A/G_cyclase"/>
</dbReference>
<dbReference type="PROSITE" id="PS50125">
    <property type="entry name" value="GUANYLATE_CYCLASE_2"/>
    <property type="match status" value="1"/>
</dbReference>
<protein>
    <submittedName>
        <fullName evidence="4">Proteins incorrectly called adenylate cyclase</fullName>
    </submittedName>
</protein>
<dbReference type="InterPro" id="IPR019734">
    <property type="entry name" value="TPR_rpt"/>
</dbReference>
<dbReference type="SMART" id="SM00028">
    <property type="entry name" value="TPR"/>
    <property type="match status" value="3"/>
</dbReference>
<dbReference type="PANTHER" id="PTHR16305">
    <property type="entry name" value="TESTICULAR SOLUBLE ADENYLYL CYCLASE"/>
    <property type="match status" value="1"/>
</dbReference>